<evidence type="ECO:0000313" key="8">
    <source>
        <dbReference type="Proteomes" id="UP000553963"/>
    </source>
</evidence>
<dbReference type="AlphaFoldDB" id="A0A840AL48"/>
<dbReference type="Pfam" id="PF09864">
    <property type="entry name" value="MliC"/>
    <property type="match status" value="1"/>
</dbReference>
<evidence type="ECO:0000259" key="6">
    <source>
        <dbReference type="Pfam" id="PF09864"/>
    </source>
</evidence>
<keyword evidence="2" id="KW-0472">Membrane</keyword>
<sequence>MIPDRRTPTLAAALAAVAFLAGASGTARAENITAKYSCYDGTRFTATFTPPGATDGSVRLAFPDGRKITLPQVISADGGRYASGDSEFWIKGLGGQLTTGRTMTNCDSE</sequence>
<evidence type="ECO:0000256" key="2">
    <source>
        <dbReference type="ARBA" id="ARBA00023136"/>
    </source>
</evidence>
<keyword evidence="3" id="KW-0564">Palmitate</keyword>
<dbReference type="EMBL" id="JACIDS010000002">
    <property type="protein sequence ID" value="MBB3930322.1"/>
    <property type="molecule type" value="Genomic_DNA"/>
</dbReference>
<organism evidence="7 8">
    <name type="scientific">Kaistia hirudinis</name>
    <dbReference type="NCBI Taxonomy" id="1293440"/>
    <lineage>
        <taxon>Bacteria</taxon>
        <taxon>Pseudomonadati</taxon>
        <taxon>Pseudomonadota</taxon>
        <taxon>Alphaproteobacteria</taxon>
        <taxon>Hyphomicrobiales</taxon>
        <taxon>Kaistiaceae</taxon>
        <taxon>Kaistia</taxon>
    </lineage>
</organism>
<dbReference type="SUPFAM" id="SSF141488">
    <property type="entry name" value="YdhA-like"/>
    <property type="match status" value="1"/>
</dbReference>
<comment type="caution">
    <text evidence="7">The sequence shown here is derived from an EMBL/GenBank/DDBJ whole genome shotgun (WGS) entry which is preliminary data.</text>
</comment>
<dbReference type="Proteomes" id="UP000553963">
    <property type="component" value="Unassembled WGS sequence"/>
</dbReference>
<evidence type="ECO:0000256" key="3">
    <source>
        <dbReference type="ARBA" id="ARBA00023139"/>
    </source>
</evidence>
<feature type="signal peptide" evidence="5">
    <location>
        <begin position="1"/>
        <end position="29"/>
    </location>
</feature>
<keyword evidence="4" id="KW-0449">Lipoprotein</keyword>
<name>A0A840AL48_9HYPH</name>
<evidence type="ECO:0000256" key="4">
    <source>
        <dbReference type="ARBA" id="ARBA00023288"/>
    </source>
</evidence>
<dbReference type="Gene3D" id="2.40.128.200">
    <property type="match status" value="1"/>
</dbReference>
<evidence type="ECO:0000313" key="7">
    <source>
        <dbReference type="EMBL" id="MBB3930322.1"/>
    </source>
</evidence>
<dbReference type="RefSeq" id="WP_183397990.1">
    <property type="nucleotide sequence ID" value="NZ_JACIDS010000002.1"/>
</dbReference>
<evidence type="ECO:0000256" key="5">
    <source>
        <dbReference type="SAM" id="SignalP"/>
    </source>
</evidence>
<feature type="domain" description="C-type lysozyme inhibitor" evidence="6">
    <location>
        <begin position="36"/>
        <end position="102"/>
    </location>
</feature>
<keyword evidence="8" id="KW-1185">Reference proteome</keyword>
<dbReference type="InterPro" id="IPR036328">
    <property type="entry name" value="MliC_sf"/>
</dbReference>
<accession>A0A840AL48</accession>
<feature type="chain" id="PRO_5032410974" evidence="5">
    <location>
        <begin position="30"/>
        <end position="109"/>
    </location>
</feature>
<gene>
    <name evidence="7" type="ORF">GGR25_001361</name>
</gene>
<reference evidence="7 8" key="1">
    <citation type="submission" date="2020-08" db="EMBL/GenBank/DDBJ databases">
        <title>Genomic Encyclopedia of Type Strains, Phase IV (KMG-IV): sequencing the most valuable type-strain genomes for metagenomic binning, comparative biology and taxonomic classification.</title>
        <authorList>
            <person name="Goeker M."/>
        </authorList>
    </citation>
    <scope>NUCLEOTIDE SEQUENCE [LARGE SCALE GENOMIC DNA]</scope>
    <source>
        <strain evidence="7 8">DSM 25966</strain>
    </source>
</reference>
<evidence type="ECO:0000256" key="1">
    <source>
        <dbReference type="ARBA" id="ARBA00022729"/>
    </source>
</evidence>
<proteinExistence type="predicted"/>
<protein>
    <submittedName>
        <fullName evidence="7">Membrane-bound inhibitor of C-type lysozyme</fullName>
    </submittedName>
</protein>
<dbReference type="InterPro" id="IPR018660">
    <property type="entry name" value="MliC"/>
</dbReference>
<keyword evidence="1 5" id="KW-0732">Signal</keyword>